<sequence length="57" mass="6303">MDLELIIGAPDPGFFTEHGIKKGTALRFIRDIPKWFALQGNVMPNEIAGAFSDDVLE</sequence>
<dbReference type="Proteomes" id="UP001610432">
    <property type="component" value="Unassembled WGS sequence"/>
</dbReference>
<accession>A0ABR4L6J7</accession>
<dbReference type="RefSeq" id="XP_070880325.1">
    <property type="nucleotide sequence ID" value="XM_071030679.1"/>
</dbReference>
<proteinExistence type="predicted"/>
<dbReference type="GeneID" id="98145751"/>
<keyword evidence="2" id="KW-1185">Reference proteome</keyword>
<comment type="caution">
    <text evidence="1">The sequence shown here is derived from an EMBL/GenBank/DDBJ whole genome shotgun (WGS) entry which is preliminary data.</text>
</comment>
<evidence type="ECO:0000313" key="1">
    <source>
        <dbReference type="EMBL" id="KAL2859769.1"/>
    </source>
</evidence>
<evidence type="ECO:0000313" key="2">
    <source>
        <dbReference type="Proteomes" id="UP001610432"/>
    </source>
</evidence>
<name>A0ABR4L6J7_9EURO</name>
<dbReference type="EMBL" id="JBFXLQ010000136">
    <property type="protein sequence ID" value="KAL2859769.1"/>
    <property type="molecule type" value="Genomic_DNA"/>
</dbReference>
<reference evidence="1 2" key="1">
    <citation type="submission" date="2024-07" db="EMBL/GenBank/DDBJ databases">
        <title>Section-level genome sequencing and comparative genomics of Aspergillus sections Usti and Cavernicolus.</title>
        <authorList>
            <consortium name="Lawrence Berkeley National Laboratory"/>
            <person name="Nybo J.L."/>
            <person name="Vesth T.C."/>
            <person name="Theobald S."/>
            <person name="Frisvad J.C."/>
            <person name="Larsen T.O."/>
            <person name="Kjaerboelling I."/>
            <person name="Rothschild-Mancinelli K."/>
            <person name="Lyhne E.K."/>
            <person name="Kogle M.E."/>
            <person name="Barry K."/>
            <person name="Clum A."/>
            <person name="Na H."/>
            <person name="Ledsgaard L."/>
            <person name="Lin J."/>
            <person name="Lipzen A."/>
            <person name="Kuo A."/>
            <person name="Riley R."/>
            <person name="Mondo S."/>
            <person name="Labutti K."/>
            <person name="Haridas S."/>
            <person name="Pangalinan J."/>
            <person name="Salamov A.A."/>
            <person name="Simmons B.A."/>
            <person name="Magnuson J.K."/>
            <person name="Chen J."/>
            <person name="Drula E."/>
            <person name="Henrissat B."/>
            <person name="Wiebenga A."/>
            <person name="Lubbers R.J."/>
            <person name="Gomes A.C."/>
            <person name="Macurrencykelacurrency M.R."/>
            <person name="Stajich J."/>
            <person name="Grigoriev I.V."/>
            <person name="Mortensen U.H."/>
            <person name="De Vries R.P."/>
            <person name="Baker S.E."/>
            <person name="Andersen M.R."/>
        </authorList>
    </citation>
    <scope>NUCLEOTIDE SEQUENCE [LARGE SCALE GENOMIC DNA]</scope>
    <source>
        <strain evidence="1 2">CBS 449.75</strain>
    </source>
</reference>
<protein>
    <submittedName>
        <fullName evidence="1">Uncharacterized protein</fullName>
    </submittedName>
</protein>
<gene>
    <name evidence="1" type="ORF">BJX67DRAFT_368847</name>
</gene>
<organism evidence="1 2">
    <name type="scientific">Aspergillus lucknowensis</name>
    <dbReference type="NCBI Taxonomy" id="176173"/>
    <lineage>
        <taxon>Eukaryota</taxon>
        <taxon>Fungi</taxon>
        <taxon>Dikarya</taxon>
        <taxon>Ascomycota</taxon>
        <taxon>Pezizomycotina</taxon>
        <taxon>Eurotiomycetes</taxon>
        <taxon>Eurotiomycetidae</taxon>
        <taxon>Eurotiales</taxon>
        <taxon>Aspergillaceae</taxon>
        <taxon>Aspergillus</taxon>
        <taxon>Aspergillus subgen. Nidulantes</taxon>
    </lineage>
</organism>